<gene>
    <name evidence="2" type="ORF">MRATA1EN1_LOCUS23939</name>
</gene>
<protein>
    <recommendedName>
        <fullName evidence="4">Basic proline-rich protein-like</fullName>
    </recommendedName>
</protein>
<evidence type="ECO:0008006" key="4">
    <source>
        <dbReference type="Google" id="ProtNLM"/>
    </source>
</evidence>
<feature type="compositionally biased region" description="Pro residues" evidence="1">
    <location>
        <begin position="173"/>
        <end position="183"/>
    </location>
</feature>
<dbReference type="Proteomes" id="UP001176941">
    <property type="component" value="Chromosome 4"/>
</dbReference>
<evidence type="ECO:0000313" key="3">
    <source>
        <dbReference type="Proteomes" id="UP001176941"/>
    </source>
</evidence>
<evidence type="ECO:0000313" key="2">
    <source>
        <dbReference type="EMBL" id="CAI9174977.1"/>
    </source>
</evidence>
<organism evidence="2 3">
    <name type="scientific">Rangifer tarandus platyrhynchus</name>
    <name type="common">Svalbard reindeer</name>
    <dbReference type="NCBI Taxonomy" id="3082113"/>
    <lineage>
        <taxon>Eukaryota</taxon>
        <taxon>Metazoa</taxon>
        <taxon>Chordata</taxon>
        <taxon>Craniata</taxon>
        <taxon>Vertebrata</taxon>
        <taxon>Euteleostomi</taxon>
        <taxon>Mammalia</taxon>
        <taxon>Eutheria</taxon>
        <taxon>Laurasiatheria</taxon>
        <taxon>Artiodactyla</taxon>
        <taxon>Ruminantia</taxon>
        <taxon>Pecora</taxon>
        <taxon>Cervidae</taxon>
        <taxon>Odocoileinae</taxon>
        <taxon>Rangifer</taxon>
    </lineage>
</organism>
<evidence type="ECO:0000256" key="1">
    <source>
        <dbReference type="SAM" id="MobiDB-lite"/>
    </source>
</evidence>
<reference evidence="2" key="1">
    <citation type="submission" date="2023-04" db="EMBL/GenBank/DDBJ databases">
        <authorList>
            <consortium name="ELIXIR-Norway"/>
        </authorList>
    </citation>
    <scope>NUCLEOTIDE SEQUENCE [LARGE SCALE GENOMIC DNA]</scope>
</reference>
<name>A0ABN8ZM21_RANTA</name>
<feature type="compositionally biased region" description="Basic residues" evidence="1">
    <location>
        <begin position="82"/>
        <end position="94"/>
    </location>
</feature>
<sequence>MEKPHLPGDGGRMSQGLCQVANSEETWFFQGRCGKPRASVSQSADGQIKKLPTIWRPPHLGITPLPEETPSKAPGNYSHPSAQRRSRQRPRRHPQPPGRQLTREPEPADPASPRSSSRLPAAPAPTVRAPPSFRRLAKLQHIHPPPTPLASRALPARLTPAPSGFPERRPRRPPPSGALPPPSGWRWVGARAEGCEPLLLPPPPLWPSDRGWGALRPPGGPPAAVPETWAGGGGRLRRPHRPPGAEPEVAANKCKLLGPPGRLGEDPRSGTRQPPARVGFAAARRGAGAFPPSPGRGAGQMAGALHCPPALRSKLMLRLNPLAITHDHHRGFYLPV</sequence>
<feature type="region of interest" description="Disordered" evidence="1">
    <location>
        <begin position="33"/>
        <end position="185"/>
    </location>
</feature>
<proteinExistence type="predicted"/>
<accession>A0ABN8ZM21</accession>
<feature type="region of interest" description="Disordered" evidence="1">
    <location>
        <begin position="219"/>
        <end position="275"/>
    </location>
</feature>
<keyword evidence="3" id="KW-1185">Reference proteome</keyword>
<dbReference type="EMBL" id="OX459940">
    <property type="protein sequence ID" value="CAI9174977.1"/>
    <property type="molecule type" value="Genomic_DNA"/>
</dbReference>
<feature type="compositionally biased region" description="Low complexity" evidence="1">
    <location>
        <begin position="109"/>
        <end position="131"/>
    </location>
</feature>